<feature type="domain" description="Leucine-binding protein" evidence="4">
    <location>
        <begin position="31"/>
        <end position="376"/>
    </location>
</feature>
<dbReference type="Gene3D" id="3.40.50.2300">
    <property type="match status" value="2"/>
</dbReference>
<dbReference type="CDD" id="cd06347">
    <property type="entry name" value="PBP1_ABC_LivK_ligand_binding-like"/>
    <property type="match status" value="1"/>
</dbReference>
<evidence type="ECO:0000256" key="2">
    <source>
        <dbReference type="ARBA" id="ARBA00022729"/>
    </source>
</evidence>
<evidence type="ECO:0000313" key="6">
    <source>
        <dbReference type="Proteomes" id="UP000430975"/>
    </source>
</evidence>
<evidence type="ECO:0000256" key="1">
    <source>
        <dbReference type="ARBA" id="ARBA00010062"/>
    </source>
</evidence>
<keyword evidence="6" id="KW-1185">Reference proteome</keyword>
<dbReference type="InterPro" id="IPR028081">
    <property type="entry name" value="Leu-bd"/>
</dbReference>
<dbReference type="PANTHER" id="PTHR47151:SF2">
    <property type="entry name" value="AMINO ACID BINDING PROTEIN"/>
    <property type="match status" value="1"/>
</dbReference>
<gene>
    <name evidence="5" type="ORF">GIY09_09785</name>
</gene>
<evidence type="ECO:0000256" key="3">
    <source>
        <dbReference type="SAM" id="SignalP"/>
    </source>
</evidence>
<dbReference type="EMBL" id="WJQS01000009">
    <property type="protein sequence ID" value="MRI86133.1"/>
    <property type="molecule type" value="Genomic_DNA"/>
</dbReference>
<accession>A0A6I2H0J2</accession>
<dbReference type="InterPro" id="IPR028082">
    <property type="entry name" value="Peripla_BP_I"/>
</dbReference>
<dbReference type="Proteomes" id="UP000430975">
    <property type="component" value="Unassembled WGS sequence"/>
</dbReference>
<dbReference type="AlphaFoldDB" id="A0A6I2H0J2"/>
<dbReference type="RefSeq" id="WP_153863871.1">
    <property type="nucleotide sequence ID" value="NZ_WJQS01000009.1"/>
</dbReference>
<keyword evidence="2 3" id="KW-0732">Signal</keyword>
<protein>
    <submittedName>
        <fullName evidence="5">ABC transporter substrate-binding protein</fullName>
    </submittedName>
</protein>
<feature type="signal peptide" evidence="3">
    <location>
        <begin position="1"/>
        <end position="28"/>
    </location>
</feature>
<evidence type="ECO:0000259" key="4">
    <source>
        <dbReference type="Pfam" id="PF13458"/>
    </source>
</evidence>
<reference evidence="5 6" key="1">
    <citation type="submission" date="2019-11" db="EMBL/GenBank/DDBJ databases">
        <title>Characterisation of Fundicoccus ignavus gen. nov. sp. nov., a novel genus of the family Aerococcaceae isolated from bulk tank milk.</title>
        <authorList>
            <person name="Siebert A."/>
            <person name="Huptas C."/>
            <person name="Wenning M."/>
            <person name="Scherer S."/>
            <person name="Doll E.V."/>
        </authorList>
    </citation>
    <scope>NUCLEOTIDE SEQUENCE [LARGE SCALE GENOMIC DNA]</scope>
    <source>
        <strain evidence="5 6">WS4759</strain>
    </source>
</reference>
<feature type="chain" id="PRO_5026354182" evidence="3">
    <location>
        <begin position="29"/>
        <end position="387"/>
    </location>
</feature>
<dbReference type="PANTHER" id="PTHR47151">
    <property type="entry name" value="LEU/ILE/VAL-BINDING ABC TRANSPORTER SUBUNIT"/>
    <property type="match status" value="1"/>
</dbReference>
<evidence type="ECO:0000313" key="5">
    <source>
        <dbReference type="EMBL" id="MRI86133.1"/>
    </source>
</evidence>
<sequence length="387" mass="41019">MKLIKLTQTLFAGLLLATNLLTGTMAHAQDTIKIGGNLELSGAAAAYGTPIAEALQLAVEQRNEAGGLLDGQQLELFITDNQSDLTEAASVATKLISQDVVGIIGPTATGVAKAAIPIISEEKMPTILGASTGDGLTLDENGNVLEYLFRVCFEDSFQGLAAGQYATETLEASSAIIITDQALDYSLGLADSFTERFEANGGSIIKTESYTSGDTDFSAILTSLLGQDFDILYIPGYYTETGLIIKQARELGITQPIIGGDGYHSKTLIELAGAENASDIYFTTHFYEGNDDPKTQQFIDDFSAKFGKQPDTFAALGYDAANLLLDAIEIAGSTDTEAITQAIGEIENFEGITGTFSFDDNHNPIKPALMLKLENGEIASAEEVSAE</sequence>
<dbReference type="Pfam" id="PF13458">
    <property type="entry name" value="Peripla_BP_6"/>
    <property type="match status" value="1"/>
</dbReference>
<name>A0A6I2H0J2_9LACT</name>
<comment type="caution">
    <text evidence="5">The sequence shown here is derived from an EMBL/GenBank/DDBJ whole genome shotgun (WGS) entry which is preliminary data.</text>
</comment>
<organism evidence="5 6">
    <name type="scientific">Fundicoccus ignavus</name>
    <dbReference type="NCBI Taxonomy" id="2664442"/>
    <lineage>
        <taxon>Bacteria</taxon>
        <taxon>Bacillati</taxon>
        <taxon>Bacillota</taxon>
        <taxon>Bacilli</taxon>
        <taxon>Lactobacillales</taxon>
        <taxon>Aerococcaceae</taxon>
        <taxon>Fundicoccus</taxon>
    </lineage>
</organism>
<dbReference type="SUPFAM" id="SSF53822">
    <property type="entry name" value="Periplasmic binding protein-like I"/>
    <property type="match status" value="1"/>
</dbReference>
<comment type="similarity">
    <text evidence="1">Belongs to the leucine-binding protein family.</text>
</comment>
<proteinExistence type="inferred from homology"/>